<proteinExistence type="inferred from homology"/>
<evidence type="ECO:0000259" key="11">
    <source>
        <dbReference type="Pfam" id="PF01578"/>
    </source>
</evidence>
<dbReference type="InterPro" id="IPR032523">
    <property type="entry name" value="CcmF_C"/>
</dbReference>
<keyword evidence="8 10" id="KW-0472">Membrane</keyword>
<keyword evidence="4" id="KW-0997">Cell inner membrane</keyword>
<feature type="transmembrane region" description="Helical" evidence="10">
    <location>
        <begin position="618"/>
        <end position="638"/>
    </location>
</feature>
<evidence type="ECO:0000256" key="6">
    <source>
        <dbReference type="ARBA" id="ARBA00022748"/>
    </source>
</evidence>
<dbReference type="PRINTS" id="PR01410">
    <property type="entry name" value="CCBIOGENESIS"/>
</dbReference>
<feature type="transmembrane region" description="Helical" evidence="10">
    <location>
        <begin position="210"/>
        <end position="230"/>
    </location>
</feature>
<feature type="transmembrane region" description="Helical" evidence="10">
    <location>
        <begin position="41"/>
        <end position="62"/>
    </location>
</feature>
<evidence type="ECO:0000256" key="10">
    <source>
        <dbReference type="SAM" id="Phobius"/>
    </source>
</evidence>
<dbReference type="Proteomes" id="UP000596063">
    <property type="component" value="Chromosome"/>
</dbReference>
<dbReference type="GO" id="GO:0015232">
    <property type="term" value="F:heme transmembrane transporter activity"/>
    <property type="evidence" value="ECO:0007669"/>
    <property type="project" value="InterPro"/>
</dbReference>
<dbReference type="NCBIfam" id="TIGR00353">
    <property type="entry name" value="nrfE"/>
    <property type="match status" value="1"/>
</dbReference>
<feature type="transmembrane region" description="Helical" evidence="10">
    <location>
        <begin position="314"/>
        <end position="332"/>
    </location>
</feature>
<feature type="transmembrane region" description="Helical" evidence="10">
    <location>
        <begin position="422"/>
        <end position="444"/>
    </location>
</feature>
<dbReference type="PANTHER" id="PTHR43653">
    <property type="entry name" value="CYTOCHROME C ASSEMBLY PROTEIN-RELATED"/>
    <property type="match status" value="1"/>
</dbReference>
<evidence type="ECO:0000313" key="13">
    <source>
        <dbReference type="EMBL" id="QQD16787.1"/>
    </source>
</evidence>
<feature type="transmembrane region" description="Helical" evidence="10">
    <location>
        <begin position="491"/>
        <end position="514"/>
    </location>
</feature>
<evidence type="ECO:0000256" key="7">
    <source>
        <dbReference type="ARBA" id="ARBA00022989"/>
    </source>
</evidence>
<dbReference type="GO" id="GO:0017004">
    <property type="term" value="P:cytochrome complex assembly"/>
    <property type="evidence" value="ECO:0007669"/>
    <property type="project" value="UniProtKB-KW"/>
</dbReference>
<dbReference type="GO" id="GO:0005886">
    <property type="term" value="C:plasma membrane"/>
    <property type="evidence" value="ECO:0007669"/>
    <property type="project" value="UniProtKB-SubCell"/>
</dbReference>
<gene>
    <name evidence="13" type="ORF">I6N98_10315</name>
</gene>
<feature type="transmembrane region" description="Helical" evidence="10">
    <location>
        <begin position="250"/>
        <end position="266"/>
    </location>
</feature>
<feature type="transmembrane region" description="Helical" evidence="10">
    <location>
        <begin position="6"/>
        <end position="29"/>
    </location>
</feature>
<feature type="transmembrane region" description="Helical" evidence="10">
    <location>
        <begin position="121"/>
        <end position="142"/>
    </location>
</feature>
<dbReference type="EMBL" id="CP066167">
    <property type="protein sequence ID" value="QQD16787.1"/>
    <property type="molecule type" value="Genomic_DNA"/>
</dbReference>
<dbReference type="PANTHER" id="PTHR43653:SF1">
    <property type="entry name" value="CYTOCHROME C-TYPE BIOGENESIS PROTEIN CCMF"/>
    <property type="match status" value="1"/>
</dbReference>
<dbReference type="InterPro" id="IPR002541">
    <property type="entry name" value="Cyt_c_assembly"/>
</dbReference>
<feature type="transmembrane region" description="Helical" evidence="10">
    <location>
        <begin position="450"/>
        <end position="470"/>
    </location>
</feature>
<evidence type="ECO:0000256" key="2">
    <source>
        <dbReference type="ARBA" id="ARBA00009186"/>
    </source>
</evidence>
<feature type="transmembrane region" description="Helical" evidence="10">
    <location>
        <begin position="275"/>
        <end position="294"/>
    </location>
</feature>
<evidence type="ECO:0000313" key="14">
    <source>
        <dbReference type="Proteomes" id="UP000596063"/>
    </source>
</evidence>
<accession>A0A7T4QY55</accession>
<evidence type="ECO:0000256" key="4">
    <source>
        <dbReference type="ARBA" id="ARBA00022519"/>
    </source>
</evidence>
<organism evidence="13 14">
    <name type="scientific">Spongiibacter nanhainus</name>
    <dbReference type="NCBI Taxonomy" id="2794344"/>
    <lineage>
        <taxon>Bacteria</taxon>
        <taxon>Pseudomonadati</taxon>
        <taxon>Pseudomonadota</taxon>
        <taxon>Gammaproteobacteria</taxon>
        <taxon>Cellvibrionales</taxon>
        <taxon>Spongiibacteraceae</taxon>
        <taxon>Spongiibacter</taxon>
    </lineage>
</organism>
<keyword evidence="3" id="KW-1003">Cell membrane</keyword>
<keyword evidence="13" id="KW-0456">Lyase</keyword>
<feature type="transmembrane region" description="Helical" evidence="10">
    <location>
        <begin position="353"/>
        <end position="375"/>
    </location>
</feature>
<reference evidence="13 14" key="1">
    <citation type="submission" date="2020-12" db="EMBL/GenBank/DDBJ databases">
        <authorList>
            <person name="Shan Y."/>
        </authorList>
    </citation>
    <scope>NUCLEOTIDE SEQUENCE [LARGE SCALE GENOMIC DNA]</scope>
    <source>
        <strain evidence="14">csc3.9</strain>
    </source>
</reference>
<dbReference type="PRINTS" id="PR01411">
    <property type="entry name" value="CCMFBIOGNSIS"/>
</dbReference>
<keyword evidence="7 10" id="KW-1133">Transmembrane helix</keyword>
<evidence type="ECO:0000256" key="8">
    <source>
        <dbReference type="ARBA" id="ARBA00023136"/>
    </source>
</evidence>
<dbReference type="Pfam" id="PF16327">
    <property type="entry name" value="CcmF_C"/>
    <property type="match status" value="1"/>
</dbReference>
<feature type="transmembrane region" description="Helical" evidence="10">
    <location>
        <begin position="390"/>
        <end position="410"/>
    </location>
</feature>
<feature type="transmembrane region" description="Helical" evidence="10">
    <location>
        <begin position="96"/>
        <end position="114"/>
    </location>
</feature>
<feature type="domain" description="Cytochrome c assembly protein" evidence="11">
    <location>
        <begin position="89"/>
        <end position="296"/>
    </location>
</feature>
<dbReference type="NCBIfam" id="NF007691">
    <property type="entry name" value="PRK10369.1"/>
    <property type="match status" value="1"/>
</dbReference>
<dbReference type="InterPro" id="IPR003567">
    <property type="entry name" value="Cyt_c_biogenesis"/>
</dbReference>
<keyword evidence="5 10" id="KW-0812">Transmembrane</keyword>
<comment type="function">
    <text evidence="9">Required for the biogenesis of c-type cytochromes. Possible subunit of a heme lyase.</text>
</comment>
<feature type="domain" description="Cytochrome c-type biogenesis protein CcmF C-terminal" evidence="12">
    <location>
        <begin position="316"/>
        <end position="640"/>
    </location>
</feature>
<dbReference type="AlphaFoldDB" id="A0A7T4QY55"/>
<dbReference type="Pfam" id="PF01578">
    <property type="entry name" value="Cytochrom_C_asm"/>
    <property type="match status" value="1"/>
</dbReference>
<feature type="transmembrane region" description="Helical" evidence="10">
    <location>
        <begin position="178"/>
        <end position="198"/>
    </location>
</feature>
<keyword evidence="6" id="KW-0201">Cytochrome c-type biogenesis</keyword>
<evidence type="ECO:0000256" key="3">
    <source>
        <dbReference type="ARBA" id="ARBA00022475"/>
    </source>
</evidence>
<dbReference type="KEGG" id="snan:I6N98_10315"/>
<comment type="similarity">
    <text evidence="2">Belongs to the CcmF/CycK/Ccl1/NrfE/CcsA family.</text>
</comment>
<comment type="subcellular location">
    <subcellularLocation>
        <location evidence="1">Cell inner membrane</location>
        <topology evidence="1">Multi-pass membrane protein</topology>
    </subcellularLocation>
</comment>
<name>A0A7T4QY55_9GAMM</name>
<dbReference type="InterPro" id="IPR003568">
    <property type="entry name" value="Cyt_c_biogenesis_CcmF"/>
</dbReference>
<keyword evidence="14" id="KW-1185">Reference proteome</keyword>
<evidence type="ECO:0000259" key="12">
    <source>
        <dbReference type="Pfam" id="PF16327"/>
    </source>
</evidence>
<evidence type="ECO:0000256" key="5">
    <source>
        <dbReference type="ARBA" id="ARBA00022692"/>
    </source>
</evidence>
<sequence length="663" mass="72533">MIVEFGHFALILGLCFALALAVLPMVGVWQNNTRLMAAGRPLAYGQMLFTTLSISALFYAFLTDDFSVNIVAIQSNTLLPTAYKFSALWGGHEGSLLLWVEILAIWTVAVALFSRQLPLDILARVLSVMGMVAVGFFGFSLFTSNPFQRNVLATPADGQDLNPLLQDPGMVIHPPMLYVGYVGFSVAFAFAIAALLSGRMDASWARWSRPWTNTAWLFLTLGITLGSWWAYYELGWGGWWFWDPVENASFMPWLVGTALIHSLAVTEKRGSLKSWTLLLAIFAFSLSLLGTFLVRSGVLTSVHAFAADPTRGMFILAFLVIVVGGSLTLYAFKAPAQEGGQGFQWLSREALLLANNIILVVAAVTVLLGTLFPLIMDFAGLGKYSVGPPYFNALFVPLCVVLALIVGIGPSSQWKRTRVERWLKAVIVAFVASVILGGVLPALFGGEWRFAASLGAVLFFWIVNTTLVNLRDKTRNASSFVAGLRKLSPSYYGMVLAHLGLAMAILSVGMVSSYNDERDLRMNVGEETTTAFGYRVRFNSIAAIEGPNFRGQQGSFSLYDGDRLIAELKPEKRRYHARSAQVMTEAAIDAGIWRDVYIALGEPVAKEAWAVRIHIKPFVRWMWVGGALMALGALLAMSDKRYRPNAGRRTGSNSKQGASHAAG</sequence>
<evidence type="ECO:0000256" key="9">
    <source>
        <dbReference type="ARBA" id="ARBA00037230"/>
    </source>
</evidence>
<dbReference type="GO" id="GO:0020037">
    <property type="term" value="F:heme binding"/>
    <property type="evidence" value="ECO:0007669"/>
    <property type="project" value="InterPro"/>
</dbReference>
<evidence type="ECO:0000256" key="1">
    <source>
        <dbReference type="ARBA" id="ARBA00004429"/>
    </source>
</evidence>
<dbReference type="GO" id="GO:0016829">
    <property type="term" value="F:lyase activity"/>
    <property type="evidence" value="ECO:0007669"/>
    <property type="project" value="UniProtKB-KW"/>
</dbReference>
<protein>
    <submittedName>
        <fullName evidence="13">Heme lyase CcmF/NrfE family subunit</fullName>
    </submittedName>
</protein>
<dbReference type="RefSeq" id="WP_198568289.1">
    <property type="nucleotide sequence ID" value="NZ_CP066167.1"/>
</dbReference>